<gene>
    <name evidence="1" type="ORF">AN2V17_16770</name>
</gene>
<proteinExistence type="predicted"/>
<keyword evidence="1" id="KW-0547">Nucleotide-binding</keyword>
<keyword evidence="2" id="KW-1185">Reference proteome</keyword>
<keyword evidence="1" id="KW-0067">ATP-binding</keyword>
<comment type="caution">
    <text evidence="1">The sequence shown here is derived from an EMBL/GenBank/DDBJ whole genome shotgun (WGS) entry which is preliminary data.</text>
</comment>
<dbReference type="EMBL" id="BTPU01000025">
    <property type="protein sequence ID" value="GMQ62445.1"/>
    <property type="molecule type" value="Genomic_DNA"/>
</dbReference>
<sequence>MNAIQIKNITKRYNDVTALDNVSFSFEYGKIYGFLGRNGAGKSTLINIIANRIFADEGKILIDDVPAKENMEVHEKIFCMSEVDLYDTSLKIKDHFKWINRFYDSFNIEKALQIADKFNLNITKKFKQLSKGYQSIFKLTVAMALNVPYVIFDEPVLGLDANHRELFYNMLLKDYESNERTIIIATHLIEEVANIIEEVILIDNGKVLLQESVERLLETGYCVSGVAKDIDDYCKDKNVIGYDEIGGLKLAYVVGEKSQFPQGSNLQTSNMNLQKLFVKLTEKGGN</sequence>
<organism evidence="1 2">
    <name type="scientific">Vallitalea maricola</name>
    <dbReference type="NCBI Taxonomy" id="3074433"/>
    <lineage>
        <taxon>Bacteria</taxon>
        <taxon>Bacillati</taxon>
        <taxon>Bacillota</taxon>
        <taxon>Clostridia</taxon>
        <taxon>Lachnospirales</taxon>
        <taxon>Vallitaleaceae</taxon>
        <taxon>Vallitalea</taxon>
    </lineage>
</organism>
<dbReference type="Proteomes" id="UP001374599">
    <property type="component" value="Unassembled WGS sequence"/>
</dbReference>
<name>A0ACB5UHT8_9FIRM</name>
<reference evidence="1" key="1">
    <citation type="submission" date="2023-09" db="EMBL/GenBank/DDBJ databases">
        <title>Vallitalea sediminicola and Vallitalea maricola sp. nov., anaerobic bacteria isolated from marine sediment.</title>
        <authorList>
            <person name="Hirano S."/>
            <person name="Maeda A."/>
            <person name="Terahara T."/>
            <person name="Mori K."/>
            <person name="Hamada M."/>
            <person name="Matsumoto R."/>
            <person name="Kobayashi T."/>
        </authorList>
    </citation>
    <scope>NUCLEOTIDE SEQUENCE</scope>
    <source>
        <strain evidence="1">AN17-2</strain>
    </source>
</reference>
<evidence type="ECO:0000313" key="1">
    <source>
        <dbReference type="EMBL" id="GMQ62445.1"/>
    </source>
</evidence>
<protein>
    <submittedName>
        <fullName evidence="1">ABC transporter ATP-binding protein</fullName>
    </submittedName>
</protein>
<accession>A0ACB5UHT8</accession>
<evidence type="ECO:0000313" key="2">
    <source>
        <dbReference type="Proteomes" id="UP001374599"/>
    </source>
</evidence>